<keyword evidence="1 2" id="KW-0418">Kinase</keyword>
<dbReference type="Proteomes" id="UP000294321">
    <property type="component" value="Chromosome"/>
</dbReference>
<protein>
    <submittedName>
        <fullName evidence="2">Fructosamine kinase family protein</fullName>
    </submittedName>
</protein>
<dbReference type="InterPro" id="IPR016477">
    <property type="entry name" value="Fructo-/Ketosamine-3-kinase"/>
</dbReference>
<accession>A0A4P6ZKQ6</accession>
<dbReference type="PANTHER" id="PTHR12149:SF8">
    <property type="entry name" value="PROTEIN-RIBULOSAMINE 3-KINASE"/>
    <property type="match status" value="1"/>
</dbReference>
<dbReference type="Gene3D" id="3.90.1200.10">
    <property type="match status" value="1"/>
</dbReference>
<dbReference type="AlphaFoldDB" id="A0A4P6ZKQ6"/>
<dbReference type="KEGG" id="lji:ELX58_04295"/>
<keyword evidence="3" id="KW-1185">Reference proteome</keyword>
<evidence type="ECO:0000313" key="2">
    <source>
        <dbReference type="EMBL" id="QBP18371.1"/>
    </source>
</evidence>
<dbReference type="RefSeq" id="WP_133441930.1">
    <property type="nucleotide sequence ID" value="NZ_CP034726.1"/>
</dbReference>
<dbReference type="PANTHER" id="PTHR12149">
    <property type="entry name" value="FRUCTOSAMINE 3 KINASE-RELATED PROTEIN"/>
    <property type="match status" value="1"/>
</dbReference>
<dbReference type="EMBL" id="CP034726">
    <property type="protein sequence ID" value="QBP18371.1"/>
    <property type="molecule type" value="Genomic_DNA"/>
</dbReference>
<gene>
    <name evidence="2" type="ORF">ELX58_04295</name>
</gene>
<dbReference type="Pfam" id="PF03881">
    <property type="entry name" value="Fructosamin_kin"/>
    <property type="match status" value="1"/>
</dbReference>
<comment type="similarity">
    <text evidence="1">Belongs to the fructosamine kinase family.</text>
</comment>
<dbReference type="SUPFAM" id="SSF56112">
    <property type="entry name" value="Protein kinase-like (PK-like)"/>
    <property type="match status" value="1"/>
</dbReference>
<dbReference type="Gene3D" id="3.30.200.20">
    <property type="entry name" value="Phosphorylase Kinase, domain 1"/>
    <property type="match status" value="1"/>
</dbReference>
<reference evidence="3" key="1">
    <citation type="submission" date="2018-12" db="EMBL/GenBank/DDBJ databases">
        <title>A new species of lactobacillus.</title>
        <authorList>
            <person name="Jian Y."/>
            <person name="Xin L."/>
            <person name="Hong Z.J."/>
            <person name="Ming L.Z."/>
            <person name="Hong X.Z."/>
        </authorList>
    </citation>
    <scope>NUCLEOTIDE SEQUENCE [LARGE SCALE GENOMIC DNA]</scope>
    <source>
        <strain evidence="3">HSLZ-75</strain>
    </source>
</reference>
<name>A0A4P6ZKQ6_9LACO</name>
<organism evidence="2 3">
    <name type="scientific">Acetilactobacillus jinshanensis</name>
    <dbReference type="NCBI Taxonomy" id="1720083"/>
    <lineage>
        <taxon>Bacteria</taxon>
        <taxon>Bacillati</taxon>
        <taxon>Bacillota</taxon>
        <taxon>Bacilli</taxon>
        <taxon>Lactobacillales</taxon>
        <taxon>Lactobacillaceae</taxon>
        <taxon>Acetilactobacillus</taxon>
    </lineage>
</organism>
<evidence type="ECO:0000256" key="1">
    <source>
        <dbReference type="PIRNR" id="PIRNR006221"/>
    </source>
</evidence>
<evidence type="ECO:0000313" key="3">
    <source>
        <dbReference type="Proteomes" id="UP000294321"/>
    </source>
</evidence>
<keyword evidence="1" id="KW-0808">Transferase</keyword>
<dbReference type="PIRSF" id="PIRSF006221">
    <property type="entry name" value="Ketosamine-3-kinase"/>
    <property type="match status" value="1"/>
</dbReference>
<dbReference type="InterPro" id="IPR011009">
    <property type="entry name" value="Kinase-like_dom_sf"/>
</dbReference>
<sequence length="290" mass="33964">MLIDKHWIAQLPIKNIKFVTPVSGGFMNAAYCLQTDDHQKYFMKMQPGKGKRFFQYEVDGLKLVSQAATVPKLVTYGQVGSDGYLILKWQKFMKFDQGNQYELGKMVAKMHQIHAKRFGFNYGFHLGDIPKDNHWQTSWSTFYVKQRLDPSVKYLKQHGGWSDFRERHYRKMRQAFIDYYADPKNKVIPSLLHGDLWSGNCEFTTDGKPMLIDPNVIFGDRELDLSLTKMPSSYGNFNAEFYRGYNNVYPSKPGFEHRMWWYQFNYVLNDAITFNNVGKKSGIDQLLAKF</sequence>
<dbReference type="GO" id="GO:0016301">
    <property type="term" value="F:kinase activity"/>
    <property type="evidence" value="ECO:0007669"/>
    <property type="project" value="UniProtKB-UniRule"/>
</dbReference>
<proteinExistence type="inferred from homology"/>
<dbReference type="OrthoDB" id="5291879at2"/>